<evidence type="ECO:0000256" key="3">
    <source>
        <dbReference type="ARBA" id="ARBA00022989"/>
    </source>
</evidence>
<feature type="transmembrane region" description="Helical" evidence="5">
    <location>
        <begin position="428"/>
        <end position="450"/>
    </location>
</feature>
<dbReference type="PROSITE" id="PS50850">
    <property type="entry name" value="MFS"/>
    <property type="match status" value="1"/>
</dbReference>
<feature type="transmembrane region" description="Helical" evidence="5">
    <location>
        <begin position="462"/>
        <end position="481"/>
    </location>
</feature>
<feature type="transmembrane region" description="Helical" evidence="5">
    <location>
        <begin position="16"/>
        <end position="36"/>
    </location>
</feature>
<keyword evidence="8" id="KW-1185">Reference proteome</keyword>
<dbReference type="Pfam" id="PF00083">
    <property type="entry name" value="Sugar_tr"/>
    <property type="match status" value="1"/>
</dbReference>
<gene>
    <name evidence="7" type="ORF">EGW08_009324</name>
</gene>
<keyword evidence="4 5" id="KW-0472">Membrane</keyword>
<feature type="transmembrane region" description="Helical" evidence="5">
    <location>
        <begin position="371"/>
        <end position="394"/>
    </location>
</feature>
<accession>A0A433TMZ5</accession>
<feature type="domain" description="Major facilitator superfamily (MFS) profile" evidence="6">
    <location>
        <begin position="93"/>
        <end position="512"/>
    </location>
</feature>
<feature type="transmembrane region" description="Helical" evidence="5">
    <location>
        <begin position="137"/>
        <end position="157"/>
    </location>
</feature>
<evidence type="ECO:0000259" key="6">
    <source>
        <dbReference type="PROSITE" id="PS50850"/>
    </source>
</evidence>
<reference evidence="7 8" key="1">
    <citation type="submission" date="2019-01" db="EMBL/GenBank/DDBJ databases">
        <title>A draft genome assembly of the solar-powered sea slug Elysia chlorotica.</title>
        <authorList>
            <person name="Cai H."/>
            <person name="Li Q."/>
            <person name="Fang X."/>
            <person name="Li J."/>
            <person name="Curtis N.E."/>
            <person name="Altenburger A."/>
            <person name="Shibata T."/>
            <person name="Feng M."/>
            <person name="Maeda T."/>
            <person name="Schwartz J.A."/>
            <person name="Shigenobu S."/>
            <person name="Lundholm N."/>
            <person name="Nishiyama T."/>
            <person name="Yang H."/>
            <person name="Hasebe M."/>
            <person name="Li S."/>
            <person name="Pierce S.K."/>
            <person name="Wang J."/>
        </authorList>
    </citation>
    <scope>NUCLEOTIDE SEQUENCE [LARGE SCALE GENOMIC DNA]</scope>
    <source>
        <strain evidence="7">EC2010</strain>
        <tissue evidence="7">Whole organism of an adult</tissue>
    </source>
</reference>
<dbReference type="Proteomes" id="UP000271974">
    <property type="component" value="Unassembled WGS sequence"/>
</dbReference>
<dbReference type="InterPro" id="IPR036259">
    <property type="entry name" value="MFS_trans_sf"/>
</dbReference>
<evidence type="ECO:0000256" key="4">
    <source>
        <dbReference type="ARBA" id="ARBA00023136"/>
    </source>
</evidence>
<comment type="caution">
    <text evidence="7">The sequence shown here is derived from an EMBL/GenBank/DDBJ whole genome shotgun (WGS) entry which is preliminary data.</text>
</comment>
<keyword evidence="2 5" id="KW-0812">Transmembrane</keyword>
<evidence type="ECO:0000256" key="5">
    <source>
        <dbReference type="SAM" id="Phobius"/>
    </source>
</evidence>
<feature type="transmembrane region" description="Helical" evidence="5">
    <location>
        <begin position="193"/>
        <end position="220"/>
    </location>
</feature>
<keyword evidence="3 5" id="KW-1133">Transmembrane helix</keyword>
<dbReference type="InterPro" id="IPR020846">
    <property type="entry name" value="MFS_dom"/>
</dbReference>
<proteinExistence type="predicted"/>
<feature type="transmembrane region" description="Helical" evidence="5">
    <location>
        <begin position="401"/>
        <end position="422"/>
    </location>
</feature>
<feature type="transmembrane region" description="Helical" evidence="5">
    <location>
        <begin position="232"/>
        <end position="249"/>
    </location>
</feature>
<evidence type="ECO:0000313" key="8">
    <source>
        <dbReference type="Proteomes" id="UP000271974"/>
    </source>
</evidence>
<feature type="transmembrane region" description="Helical" evidence="5">
    <location>
        <begin position="493"/>
        <end position="511"/>
    </location>
</feature>
<feature type="transmembrane region" description="Helical" evidence="5">
    <location>
        <begin position="338"/>
        <end position="359"/>
    </location>
</feature>
<feature type="non-terminal residue" evidence="7">
    <location>
        <position position="512"/>
    </location>
</feature>
<evidence type="ECO:0000256" key="1">
    <source>
        <dbReference type="ARBA" id="ARBA00004141"/>
    </source>
</evidence>
<dbReference type="GO" id="GO:0016020">
    <property type="term" value="C:membrane"/>
    <property type="evidence" value="ECO:0007669"/>
    <property type="project" value="UniProtKB-SubCell"/>
</dbReference>
<dbReference type="AlphaFoldDB" id="A0A433TMZ5"/>
<name>A0A433TMZ5_ELYCH</name>
<comment type="subcellular location">
    <subcellularLocation>
        <location evidence="1">Membrane</location>
        <topology evidence="1">Multi-pass membrane protein</topology>
    </subcellularLocation>
</comment>
<protein>
    <recommendedName>
        <fullName evidence="6">Major facilitator superfamily (MFS) profile domain-containing protein</fullName>
    </recommendedName>
</protein>
<feature type="transmembrane region" description="Helical" evidence="5">
    <location>
        <begin position="169"/>
        <end position="187"/>
    </location>
</feature>
<dbReference type="STRING" id="188477.A0A433TMZ5"/>
<dbReference type="GO" id="GO:0022857">
    <property type="term" value="F:transmembrane transporter activity"/>
    <property type="evidence" value="ECO:0007669"/>
    <property type="project" value="InterPro"/>
</dbReference>
<dbReference type="PANTHER" id="PTHR24064">
    <property type="entry name" value="SOLUTE CARRIER FAMILY 22 MEMBER"/>
    <property type="match status" value="1"/>
</dbReference>
<evidence type="ECO:0000313" key="7">
    <source>
        <dbReference type="EMBL" id="RUS82901.1"/>
    </source>
</evidence>
<dbReference type="EMBL" id="RQTK01000266">
    <property type="protein sequence ID" value="RUS82901.1"/>
    <property type="molecule type" value="Genomic_DNA"/>
</dbReference>
<organism evidence="7 8">
    <name type="scientific">Elysia chlorotica</name>
    <name type="common">Eastern emerald elysia</name>
    <name type="synonym">Sea slug</name>
    <dbReference type="NCBI Taxonomy" id="188477"/>
    <lineage>
        <taxon>Eukaryota</taxon>
        <taxon>Metazoa</taxon>
        <taxon>Spiralia</taxon>
        <taxon>Lophotrochozoa</taxon>
        <taxon>Mollusca</taxon>
        <taxon>Gastropoda</taxon>
        <taxon>Heterobranchia</taxon>
        <taxon>Euthyneura</taxon>
        <taxon>Panpulmonata</taxon>
        <taxon>Sacoglossa</taxon>
        <taxon>Placobranchoidea</taxon>
        <taxon>Plakobranchidae</taxon>
        <taxon>Elysia</taxon>
    </lineage>
</organism>
<evidence type="ECO:0000256" key="2">
    <source>
        <dbReference type="ARBA" id="ARBA00022692"/>
    </source>
</evidence>
<dbReference type="OrthoDB" id="3936150at2759"/>
<dbReference type="SUPFAM" id="SSF103473">
    <property type="entry name" value="MFS general substrate transporter"/>
    <property type="match status" value="1"/>
</dbReference>
<dbReference type="InterPro" id="IPR005828">
    <property type="entry name" value="MFS_sugar_transport-like"/>
</dbReference>
<dbReference type="Gene3D" id="1.20.1250.20">
    <property type="entry name" value="MFS general substrate transporter like domains"/>
    <property type="match status" value="1"/>
</dbReference>
<sequence>MEYEEMLARVGKMGRYQVYLSVLCIVGCSNAGIHLFNVVFTMGMPQHRCAVPGLQNDTYRIQSEAHARLVNATIPFDPAKGSYSKCTHYKTEVGRFNWETLNMTSLETQSCSRWVYSTDMFASSIVSELNLVCDRQIFISHANMVGMAGVMLVSMVTGTLSDRWGRKNLYILHNWIQLAASVAVVFVKSETSFLILRFVEVGSGMAAFMCLFGLVTELAAPSTRVVGSSVNLASWNFGVLLVILVAYFVREWKTLQLILTAPLLATGLTFPILIPESPKWLISRKRYSEAQAILQTIAKVNGKSLPAELDLARGSHRSSDSPGGIIRGLVLLFNSRVLTFRLIILAISWTVNAMVYYGVGLNMGFIIPGDVYLNFFITALMMLMLFPLAVWIMLRGIRNKLISFSMMLGGVSCLATIFPTLYNVPWVTTLLSCLGKLFLNVSFAVIWLYTAELLPTSARLSGVGFCNFFGRIGSMVAPYIAMLPTVVDGKIGQALPLIVFGACGLVSGALCL</sequence>